<evidence type="ECO:0000256" key="4">
    <source>
        <dbReference type="HAMAP-Rule" id="MF_00080"/>
    </source>
</evidence>
<protein>
    <recommendedName>
        <fullName evidence="4 5">Translation initiation factor IF-3</fullName>
    </recommendedName>
</protein>
<dbReference type="SUPFAM" id="SSF54364">
    <property type="entry name" value="Translation initiation factor IF3, N-terminal domain"/>
    <property type="match status" value="1"/>
</dbReference>
<dbReference type="EMBL" id="MK814680">
    <property type="protein sequence ID" value="QCI07180.1"/>
    <property type="molecule type" value="Genomic_DNA"/>
</dbReference>
<sequence length="184" mass="21352">MLEKSNKIKKRNNDYPLINEEIKTGKIRLIDVTGKQMGIYTSTDALNIAIEQNLDLVMMSDKSIPPVCRILDYGKYKFIQEKKAKEARKKQHNVTLKEVKMRYKIEEHDYKVRINQALRFLQSGDKVKAIITFRGREIQHANLAIELLKKMAQDLKNLADIQQPPSKDGKQMIMILSPKKTIVQ</sequence>
<accession>A0A4D6WXP3</accession>
<dbReference type="InterPro" id="IPR001288">
    <property type="entry name" value="Translation_initiation_fac_3"/>
</dbReference>
<keyword evidence="8" id="KW-0934">Plastid</keyword>
<dbReference type="PANTHER" id="PTHR10938:SF0">
    <property type="entry name" value="TRANSLATION INITIATION FACTOR IF-3, MITOCHONDRIAL"/>
    <property type="match status" value="1"/>
</dbReference>
<evidence type="ECO:0000256" key="2">
    <source>
        <dbReference type="ARBA" id="ARBA00022540"/>
    </source>
</evidence>
<evidence type="ECO:0000259" key="7">
    <source>
        <dbReference type="Pfam" id="PF05198"/>
    </source>
</evidence>
<dbReference type="HAMAP" id="MF_00080">
    <property type="entry name" value="IF_3"/>
    <property type="match status" value="1"/>
</dbReference>
<dbReference type="Pfam" id="PF05198">
    <property type="entry name" value="IF3_N"/>
    <property type="match status" value="1"/>
</dbReference>
<organism evidence="8">
    <name type="scientific">Hypnea pannosa</name>
    <dbReference type="NCBI Taxonomy" id="105607"/>
    <lineage>
        <taxon>Eukaryota</taxon>
        <taxon>Rhodophyta</taxon>
        <taxon>Florideophyceae</taxon>
        <taxon>Rhodymeniophycidae</taxon>
        <taxon>Gigartinales</taxon>
        <taxon>Hypneaceae</taxon>
        <taxon>Hypnea</taxon>
    </lineage>
</organism>
<keyword evidence="2 4" id="KW-0396">Initiation factor</keyword>
<comment type="subunit">
    <text evidence="4 5">Monomer.</text>
</comment>
<dbReference type="GO" id="GO:0016020">
    <property type="term" value="C:membrane"/>
    <property type="evidence" value="ECO:0007669"/>
    <property type="project" value="TreeGrafter"/>
</dbReference>
<evidence type="ECO:0000259" key="6">
    <source>
        <dbReference type="Pfam" id="PF00707"/>
    </source>
</evidence>
<feature type="domain" description="Translation initiation factor 3 N-terminal" evidence="7">
    <location>
        <begin position="18"/>
        <end position="87"/>
    </location>
</feature>
<name>A0A4D6WXP3_9FLOR</name>
<dbReference type="GO" id="GO:0003743">
    <property type="term" value="F:translation initiation factor activity"/>
    <property type="evidence" value="ECO:0007669"/>
    <property type="project" value="UniProtKB-UniRule"/>
</dbReference>
<dbReference type="PANTHER" id="PTHR10938">
    <property type="entry name" value="TRANSLATION INITIATION FACTOR IF-3"/>
    <property type="match status" value="1"/>
</dbReference>
<dbReference type="Gene3D" id="3.10.20.80">
    <property type="entry name" value="Translation initiation factor 3 (IF-3), N-terminal domain"/>
    <property type="match status" value="1"/>
</dbReference>
<dbReference type="AlphaFoldDB" id="A0A4D6WXP3"/>
<dbReference type="InterPro" id="IPR019814">
    <property type="entry name" value="Translation_initiation_fac_3_N"/>
</dbReference>
<dbReference type="Gene3D" id="3.30.110.10">
    <property type="entry name" value="Translation initiation factor 3 (IF-3), C-terminal domain"/>
    <property type="match status" value="1"/>
</dbReference>
<comment type="similarity">
    <text evidence="1 4 5">Belongs to the IF-3 family.</text>
</comment>
<geneLocation type="plastid" evidence="8"/>
<proteinExistence type="inferred from homology"/>
<evidence type="ECO:0000256" key="3">
    <source>
        <dbReference type="ARBA" id="ARBA00022917"/>
    </source>
</evidence>
<comment type="subcellular location">
    <subcellularLocation>
        <location evidence="4">Cytoplasm</location>
    </subcellularLocation>
    <subcellularLocation>
        <location evidence="5">Plastid</location>
        <location evidence="5">Chloroplast</location>
    </subcellularLocation>
</comment>
<dbReference type="InterPro" id="IPR019815">
    <property type="entry name" value="Translation_initiation_fac_3_C"/>
</dbReference>
<evidence type="ECO:0000256" key="5">
    <source>
        <dbReference type="RuleBase" id="RU000646"/>
    </source>
</evidence>
<dbReference type="PROSITE" id="PS00938">
    <property type="entry name" value="IF3"/>
    <property type="match status" value="1"/>
</dbReference>
<dbReference type="InterPro" id="IPR036788">
    <property type="entry name" value="T_IF-3_C_sf"/>
</dbReference>
<gene>
    <name evidence="4 8" type="primary">infC</name>
</gene>
<dbReference type="GO" id="GO:0005829">
    <property type="term" value="C:cytosol"/>
    <property type="evidence" value="ECO:0007669"/>
    <property type="project" value="TreeGrafter"/>
</dbReference>
<dbReference type="GO" id="GO:0043022">
    <property type="term" value="F:ribosome binding"/>
    <property type="evidence" value="ECO:0007669"/>
    <property type="project" value="TreeGrafter"/>
</dbReference>
<evidence type="ECO:0000313" key="8">
    <source>
        <dbReference type="EMBL" id="QCI07180.1"/>
    </source>
</evidence>
<dbReference type="GO" id="GO:0009507">
    <property type="term" value="C:chloroplast"/>
    <property type="evidence" value="ECO:0007669"/>
    <property type="project" value="UniProtKB-SubCell"/>
</dbReference>
<keyword evidence="4" id="KW-0963">Cytoplasm</keyword>
<dbReference type="GO" id="GO:0032790">
    <property type="term" value="P:ribosome disassembly"/>
    <property type="evidence" value="ECO:0007669"/>
    <property type="project" value="TreeGrafter"/>
</dbReference>
<comment type="function">
    <text evidence="4 5">IF-3 binds to the 30S ribosomal subunit and shifts the equilibrium between 70S ribosomes and their 50S and 30S subunits in favor of the free subunits, thus enhancing the availability of 30S subunits on which protein synthesis initiation begins.</text>
</comment>
<evidence type="ECO:0000256" key="1">
    <source>
        <dbReference type="ARBA" id="ARBA00005439"/>
    </source>
</evidence>
<reference evidence="8" key="1">
    <citation type="journal article" date="2019" name="Mol. Phylogenet. Evol.">
        <title>Morphological evolution and classification of the red algal order Ceramiales inferred using plastid phylogenomics.</title>
        <authorList>
            <person name="Diaz-Tapia P."/>
            <person name="Pasella M.M."/>
            <person name="Verbruggen H."/>
            <person name="Maggs C.A."/>
        </authorList>
    </citation>
    <scope>NUCLEOTIDE SEQUENCE</scope>
    <source>
        <strain evidence="8">HV05551</strain>
    </source>
</reference>
<dbReference type="NCBIfam" id="TIGR00168">
    <property type="entry name" value="infC"/>
    <property type="match status" value="1"/>
</dbReference>
<keyword evidence="3 4" id="KW-0648">Protein biosynthesis</keyword>
<dbReference type="InterPro" id="IPR036787">
    <property type="entry name" value="T_IF-3_N_sf"/>
</dbReference>
<dbReference type="InterPro" id="IPR019813">
    <property type="entry name" value="Translation_initiation_fac3_CS"/>
</dbReference>
<reference evidence="8" key="2">
    <citation type="submission" date="2019-04" db="EMBL/GenBank/DDBJ databases">
        <authorList>
            <person name="Pasella M."/>
        </authorList>
    </citation>
    <scope>NUCLEOTIDE SEQUENCE</scope>
    <source>
        <strain evidence="8">HV05551</strain>
    </source>
</reference>
<dbReference type="Pfam" id="PF00707">
    <property type="entry name" value="IF3_C"/>
    <property type="match status" value="1"/>
</dbReference>
<feature type="domain" description="Translation initiation factor 3 C-terminal" evidence="6">
    <location>
        <begin position="94"/>
        <end position="179"/>
    </location>
</feature>
<dbReference type="FunFam" id="3.30.110.10:FF:000001">
    <property type="entry name" value="Translation initiation factor IF-3"/>
    <property type="match status" value="1"/>
</dbReference>
<dbReference type="SUPFAM" id="SSF55200">
    <property type="entry name" value="Translation initiation factor IF3, C-terminal domain"/>
    <property type="match status" value="1"/>
</dbReference>